<sequence>MFAWDTANVYEDAIVHEIIRQPIAVYGDTFFGTCSPQIPEEYRKNMNPKIKSLLECSDESDNRSWSRIR</sequence>
<evidence type="ECO:0000313" key="1">
    <source>
        <dbReference type="EMBL" id="BBL08591.1"/>
    </source>
</evidence>
<dbReference type="Proteomes" id="UP000317465">
    <property type="component" value="Chromosome"/>
</dbReference>
<protein>
    <submittedName>
        <fullName evidence="1">Uncharacterized protein</fullName>
    </submittedName>
</protein>
<organism evidence="1 2">
    <name type="scientific">Alistipes onderdonkii subsp. vulgaris</name>
    <dbReference type="NCBI Taxonomy" id="2585117"/>
    <lineage>
        <taxon>Bacteria</taxon>
        <taxon>Pseudomonadati</taxon>
        <taxon>Bacteroidota</taxon>
        <taxon>Bacteroidia</taxon>
        <taxon>Bacteroidales</taxon>
        <taxon>Rikenellaceae</taxon>
        <taxon>Alistipes</taxon>
    </lineage>
</organism>
<reference evidence="1 2" key="1">
    <citation type="journal article" date="2020" name="Int. J. Syst. Evol. Microbiol.">
        <title>Alistipes communis sp. nov., Alistipes dispar sp. nov. and Alistipes onderdonkii subsp. vulgaris subsp. nov., isolated from human faeces, and creation of Alistipes onderdonkii subsp. onderdonkii subsp. nov.</title>
        <authorList>
            <person name="Sakamoto M."/>
            <person name="Ikeyama N."/>
            <person name="Ogata Y."/>
            <person name="Suda W."/>
            <person name="Iino T."/>
            <person name="Hattori M."/>
            <person name="Ohkuma M."/>
        </authorList>
    </citation>
    <scope>NUCLEOTIDE SEQUENCE [LARGE SCALE GENOMIC DNA]</scope>
    <source>
        <strain evidence="1 2">5CPYCFAH4</strain>
    </source>
</reference>
<dbReference type="EMBL" id="AP019737">
    <property type="protein sequence ID" value="BBL08591.1"/>
    <property type="molecule type" value="Genomic_DNA"/>
</dbReference>
<keyword evidence="2" id="KW-1185">Reference proteome</keyword>
<proteinExistence type="predicted"/>
<gene>
    <name evidence="1" type="ORF">A5CPYCFAH4_08150</name>
</gene>
<evidence type="ECO:0000313" key="2">
    <source>
        <dbReference type="Proteomes" id="UP000317465"/>
    </source>
</evidence>
<name>A0ACA8QUZ1_9BACT</name>
<accession>A0ACA8QUZ1</accession>